<sequence length="50" mass="5926">MNGRPLIFQGTIFLFKKLFIIFRPNGHLTCYEVPFVKSKFTKITTNFSFH</sequence>
<accession>A0A8S5QPQ5</accession>
<protein>
    <submittedName>
        <fullName evidence="1">Uncharacterized protein</fullName>
    </submittedName>
</protein>
<dbReference type="EMBL" id="BK015700">
    <property type="protein sequence ID" value="DAE20779.1"/>
    <property type="molecule type" value="Genomic_DNA"/>
</dbReference>
<proteinExistence type="predicted"/>
<reference evidence="1" key="1">
    <citation type="journal article" date="2021" name="Proc. Natl. Acad. Sci. U.S.A.">
        <title>A Catalog of Tens of Thousands of Viruses from Human Metagenomes Reveals Hidden Associations with Chronic Diseases.</title>
        <authorList>
            <person name="Tisza M.J."/>
            <person name="Buck C.B."/>
        </authorList>
    </citation>
    <scope>NUCLEOTIDE SEQUENCE</scope>
    <source>
        <strain evidence="1">CtsoB6</strain>
    </source>
</reference>
<name>A0A8S5QPQ5_9CAUD</name>
<evidence type="ECO:0000313" key="1">
    <source>
        <dbReference type="EMBL" id="DAE20779.1"/>
    </source>
</evidence>
<organism evidence="1">
    <name type="scientific">Siphoviridae sp. ctsoB6</name>
    <dbReference type="NCBI Taxonomy" id="2826487"/>
    <lineage>
        <taxon>Viruses</taxon>
        <taxon>Duplodnaviria</taxon>
        <taxon>Heunggongvirae</taxon>
        <taxon>Uroviricota</taxon>
        <taxon>Caudoviricetes</taxon>
    </lineage>
</organism>